<reference evidence="1 2" key="1">
    <citation type="submission" date="2022-05" db="EMBL/GenBank/DDBJ databases">
        <authorList>
            <consortium name="Genoscope - CEA"/>
            <person name="William W."/>
        </authorList>
    </citation>
    <scope>NUCLEOTIDE SEQUENCE [LARGE SCALE GENOMIC DNA]</scope>
</reference>
<comment type="caution">
    <text evidence="1">The sequence shown here is derived from an EMBL/GenBank/DDBJ whole genome shotgun (WGS) entry which is preliminary data.</text>
</comment>
<name>A0ABN8N0T8_9CNID</name>
<accession>A0ABN8N0T8</accession>
<feature type="non-terminal residue" evidence="1">
    <location>
        <position position="54"/>
    </location>
</feature>
<dbReference type="Proteomes" id="UP001159405">
    <property type="component" value="Unassembled WGS sequence"/>
</dbReference>
<proteinExistence type="predicted"/>
<evidence type="ECO:0000313" key="2">
    <source>
        <dbReference type="Proteomes" id="UP001159405"/>
    </source>
</evidence>
<evidence type="ECO:0000313" key="1">
    <source>
        <dbReference type="EMBL" id="CAH3040660.1"/>
    </source>
</evidence>
<gene>
    <name evidence="1" type="ORF">PLOB_00045845</name>
</gene>
<sequence length="54" mass="5816">AWVPYGDDLSAGKTLADCFASIDGRLSGPLTALITEILIYVNNEKYPKPIMLCG</sequence>
<organism evidence="1 2">
    <name type="scientific">Porites lobata</name>
    <dbReference type="NCBI Taxonomy" id="104759"/>
    <lineage>
        <taxon>Eukaryota</taxon>
        <taxon>Metazoa</taxon>
        <taxon>Cnidaria</taxon>
        <taxon>Anthozoa</taxon>
        <taxon>Hexacorallia</taxon>
        <taxon>Scleractinia</taxon>
        <taxon>Fungiina</taxon>
        <taxon>Poritidae</taxon>
        <taxon>Porites</taxon>
    </lineage>
</organism>
<protein>
    <submittedName>
        <fullName evidence="1">Uncharacterized protein</fullName>
    </submittedName>
</protein>
<keyword evidence="2" id="KW-1185">Reference proteome</keyword>
<dbReference type="EMBL" id="CALNXK010000008">
    <property type="protein sequence ID" value="CAH3040660.1"/>
    <property type="molecule type" value="Genomic_DNA"/>
</dbReference>
<feature type="non-terminal residue" evidence="1">
    <location>
        <position position="1"/>
    </location>
</feature>